<feature type="chain" id="PRO_5034223765" description="Peptidase S1 domain-containing protein" evidence="2">
    <location>
        <begin position="22"/>
        <end position="222"/>
    </location>
</feature>
<protein>
    <recommendedName>
        <fullName evidence="3">Peptidase S1 domain-containing protein</fullName>
    </recommendedName>
</protein>
<dbReference type="AlphaFoldDB" id="A0A8C6T2I2"/>
<dbReference type="InterPro" id="IPR001314">
    <property type="entry name" value="Peptidase_S1A"/>
</dbReference>
<organism evidence="4 5">
    <name type="scientific">Neogobius melanostomus</name>
    <name type="common">round goby</name>
    <dbReference type="NCBI Taxonomy" id="47308"/>
    <lineage>
        <taxon>Eukaryota</taxon>
        <taxon>Metazoa</taxon>
        <taxon>Chordata</taxon>
        <taxon>Craniata</taxon>
        <taxon>Vertebrata</taxon>
        <taxon>Euteleostomi</taxon>
        <taxon>Actinopterygii</taxon>
        <taxon>Neopterygii</taxon>
        <taxon>Teleostei</taxon>
        <taxon>Neoteleostei</taxon>
        <taxon>Acanthomorphata</taxon>
        <taxon>Gobiaria</taxon>
        <taxon>Gobiiformes</taxon>
        <taxon>Gobioidei</taxon>
        <taxon>Gobiidae</taxon>
        <taxon>Benthophilinae</taxon>
        <taxon>Neogobiini</taxon>
        <taxon>Neogobius</taxon>
    </lineage>
</organism>
<dbReference type="SMART" id="SM00020">
    <property type="entry name" value="Tryp_SPc"/>
    <property type="match status" value="1"/>
</dbReference>
<dbReference type="Gene3D" id="2.40.10.10">
    <property type="entry name" value="Trypsin-like serine proteases"/>
    <property type="match status" value="2"/>
</dbReference>
<feature type="domain" description="Peptidase S1" evidence="3">
    <location>
        <begin position="18"/>
        <end position="220"/>
    </location>
</feature>
<name>A0A8C6T2I2_9GOBI</name>
<dbReference type="InterPro" id="IPR001254">
    <property type="entry name" value="Trypsin_dom"/>
</dbReference>
<dbReference type="Ensembl" id="ENSNMLT00000016232.1">
    <property type="protein sequence ID" value="ENSNMLP00000014437.1"/>
    <property type="gene ID" value="ENSNMLG00000009625.1"/>
</dbReference>
<sequence length="222" mass="24458">CFYSTDLLLISFVIGSLIVNGSKVKDDDAMQYMVSVQARQSHKCSGFLVSENFVLTAACCSHYLDAVVLGSHNLDSSNKQKITIEKKIMPKENDLMMLKYLKKKAKLGKGVEIIQLPNENTKVEAGDWCEIAGWGAIEIGKNHVKDLYATNVSIIDRPTCMKVWHKLPANVICAGDWGGPLVCNNTAVGIASFNRDGTIEGPNVFIDISKYLQWINDTKIGS</sequence>
<keyword evidence="5" id="KW-1185">Reference proteome</keyword>
<reference evidence="4" key="2">
    <citation type="submission" date="2025-09" db="UniProtKB">
        <authorList>
            <consortium name="Ensembl"/>
        </authorList>
    </citation>
    <scope>IDENTIFICATION</scope>
</reference>
<evidence type="ECO:0000313" key="5">
    <source>
        <dbReference type="Proteomes" id="UP000694523"/>
    </source>
</evidence>
<evidence type="ECO:0000259" key="3">
    <source>
        <dbReference type="PROSITE" id="PS50240"/>
    </source>
</evidence>
<dbReference type="PANTHER" id="PTHR24271">
    <property type="entry name" value="KALLIKREIN-RELATED"/>
    <property type="match status" value="1"/>
</dbReference>
<evidence type="ECO:0000256" key="2">
    <source>
        <dbReference type="SAM" id="SignalP"/>
    </source>
</evidence>
<dbReference type="Proteomes" id="UP000694523">
    <property type="component" value="Unplaced"/>
</dbReference>
<dbReference type="InterPro" id="IPR009003">
    <property type="entry name" value="Peptidase_S1_PA"/>
</dbReference>
<evidence type="ECO:0000256" key="1">
    <source>
        <dbReference type="ARBA" id="ARBA00023157"/>
    </source>
</evidence>
<dbReference type="GO" id="GO:0004252">
    <property type="term" value="F:serine-type endopeptidase activity"/>
    <property type="evidence" value="ECO:0007669"/>
    <property type="project" value="InterPro"/>
</dbReference>
<dbReference type="PANTHER" id="PTHR24271:SF87">
    <property type="entry name" value="ARGININE ESTERASE-LIKE-RELATED"/>
    <property type="match status" value="1"/>
</dbReference>
<keyword evidence="1" id="KW-1015">Disulfide bond</keyword>
<dbReference type="Pfam" id="PF00089">
    <property type="entry name" value="Trypsin"/>
    <property type="match status" value="1"/>
</dbReference>
<dbReference type="InterPro" id="IPR043504">
    <property type="entry name" value="Peptidase_S1_PA_chymotrypsin"/>
</dbReference>
<proteinExistence type="predicted"/>
<dbReference type="GO" id="GO:0006508">
    <property type="term" value="P:proteolysis"/>
    <property type="evidence" value="ECO:0007669"/>
    <property type="project" value="InterPro"/>
</dbReference>
<keyword evidence="2" id="KW-0732">Signal</keyword>
<dbReference type="CDD" id="cd00190">
    <property type="entry name" value="Tryp_SPc"/>
    <property type="match status" value="1"/>
</dbReference>
<evidence type="ECO:0000313" key="4">
    <source>
        <dbReference type="Ensembl" id="ENSNMLP00000014437.1"/>
    </source>
</evidence>
<feature type="signal peptide" evidence="2">
    <location>
        <begin position="1"/>
        <end position="21"/>
    </location>
</feature>
<accession>A0A8C6T2I2</accession>
<dbReference type="PRINTS" id="PR00722">
    <property type="entry name" value="CHYMOTRYPSIN"/>
</dbReference>
<reference evidence="4" key="1">
    <citation type="submission" date="2025-08" db="UniProtKB">
        <authorList>
            <consortium name="Ensembl"/>
        </authorList>
    </citation>
    <scope>IDENTIFICATION</scope>
</reference>
<dbReference type="PROSITE" id="PS50240">
    <property type="entry name" value="TRYPSIN_DOM"/>
    <property type="match status" value="1"/>
</dbReference>
<dbReference type="SUPFAM" id="SSF50494">
    <property type="entry name" value="Trypsin-like serine proteases"/>
    <property type="match status" value="1"/>
</dbReference>